<dbReference type="PROSITE" id="PS00076">
    <property type="entry name" value="PYRIDINE_REDOX_1"/>
    <property type="match status" value="1"/>
</dbReference>
<feature type="binding site" evidence="14">
    <location>
        <position position="111"/>
    </location>
    <ligand>
        <name>FAD</name>
        <dbReference type="ChEBI" id="CHEBI:57692"/>
    </ligand>
</feature>
<protein>
    <recommendedName>
        <fullName evidence="4 16">Dihydrolipoyl dehydrogenase</fullName>
        <ecNumber evidence="3 16">1.8.1.4</ecNumber>
    </recommendedName>
</protein>
<evidence type="ECO:0000256" key="13">
    <source>
        <dbReference type="PIRSR" id="PIRSR000350-2"/>
    </source>
</evidence>
<dbReference type="InterPro" id="IPR006258">
    <property type="entry name" value="Lipoamide_DH"/>
</dbReference>
<evidence type="ECO:0000256" key="6">
    <source>
        <dbReference type="ARBA" id="ARBA00022630"/>
    </source>
</evidence>
<dbReference type="GO" id="GO:0006103">
    <property type="term" value="P:2-oxoglutarate metabolic process"/>
    <property type="evidence" value="ECO:0007669"/>
    <property type="project" value="TreeGrafter"/>
</dbReference>
<evidence type="ECO:0000256" key="8">
    <source>
        <dbReference type="ARBA" id="ARBA00023002"/>
    </source>
</evidence>
<evidence type="ECO:0000256" key="4">
    <source>
        <dbReference type="ARBA" id="ARBA00016961"/>
    </source>
</evidence>
<comment type="subcellular location">
    <subcellularLocation>
        <location evidence="1">Cytoplasm</location>
    </subcellularLocation>
</comment>
<evidence type="ECO:0000256" key="11">
    <source>
        <dbReference type="ARBA" id="ARBA00023284"/>
    </source>
</evidence>
<proteinExistence type="inferred from homology"/>
<evidence type="ECO:0000256" key="15">
    <source>
        <dbReference type="PIRSR" id="PIRSR000350-4"/>
    </source>
</evidence>
<dbReference type="InterPro" id="IPR001100">
    <property type="entry name" value="Pyr_nuc-diS_OxRdtase"/>
</dbReference>
<comment type="miscellaneous">
    <text evidence="16">The active site is a redox-active disulfide bond.</text>
</comment>
<dbReference type="Pfam" id="PF02852">
    <property type="entry name" value="Pyr_redox_dim"/>
    <property type="match status" value="1"/>
</dbReference>
<evidence type="ECO:0000256" key="12">
    <source>
        <dbReference type="ARBA" id="ARBA00049187"/>
    </source>
</evidence>
<feature type="domain" description="Pyridine nucleotide-disulphide oxidoreductase dimerisation" evidence="17">
    <location>
        <begin position="348"/>
        <end position="457"/>
    </location>
</feature>
<feature type="disulfide bond" description="Redox-active" evidence="15">
    <location>
        <begin position="39"/>
        <end position="44"/>
    </location>
</feature>
<keyword evidence="10" id="KW-1015">Disulfide bond</keyword>
<evidence type="ECO:0000256" key="5">
    <source>
        <dbReference type="ARBA" id="ARBA00022490"/>
    </source>
</evidence>
<keyword evidence="5" id="KW-0963">Cytoplasm</keyword>
<organism evidence="19 20">
    <name type="scientific">Candidatus Thermofonsia Clade 3 bacterium</name>
    <dbReference type="NCBI Taxonomy" id="2364212"/>
    <lineage>
        <taxon>Bacteria</taxon>
        <taxon>Bacillati</taxon>
        <taxon>Chloroflexota</taxon>
        <taxon>Candidatus Thermofontia</taxon>
        <taxon>Candidatus Thermofonsia Clade 3</taxon>
    </lineage>
</organism>
<comment type="catalytic activity">
    <reaction evidence="12 16">
        <text>N(6)-[(R)-dihydrolipoyl]-L-lysyl-[protein] + NAD(+) = N(6)-[(R)-lipoyl]-L-lysyl-[protein] + NADH + H(+)</text>
        <dbReference type="Rhea" id="RHEA:15045"/>
        <dbReference type="Rhea" id="RHEA-COMP:10474"/>
        <dbReference type="Rhea" id="RHEA-COMP:10475"/>
        <dbReference type="ChEBI" id="CHEBI:15378"/>
        <dbReference type="ChEBI" id="CHEBI:57540"/>
        <dbReference type="ChEBI" id="CHEBI:57945"/>
        <dbReference type="ChEBI" id="CHEBI:83099"/>
        <dbReference type="ChEBI" id="CHEBI:83100"/>
        <dbReference type="EC" id="1.8.1.4"/>
    </reaction>
</comment>
<comment type="caution">
    <text evidence="19">The sequence shown here is derived from an EMBL/GenBank/DDBJ whole genome shotgun (WGS) entry which is preliminary data.</text>
</comment>
<evidence type="ECO:0000256" key="3">
    <source>
        <dbReference type="ARBA" id="ARBA00012608"/>
    </source>
</evidence>
<dbReference type="AlphaFoldDB" id="A0A2M8QF98"/>
<dbReference type="GO" id="GO:0050660">
    <property type="term" value="F:flavin adenine dinucleotide binding"/>
    <property type="evidence" value="ECO:0007669"/>
    <property type="project" value="InterPro"/>
</dbReference>
<dbReference type="InterPro" id="IPR016156">
    <property type="entry name" value="FAD/NAD-linked_Rdtase_dimer_sf"/>
</dbReference>
<evidence type="ECO:0000256" key="2">
    <source>
        <dbReference type="ARBA" id="ARBA00007532"/>
    </source>
</evidence>
<keyword evidence="8 16" id="KW-0560">Oxidoreductase</keyword>
<evidence type="ECO:0000256" key="9">
    <source>
        <dbReference type="ARBA" id="ARBA00023027"/>
    </source>
</evidence>
<dbReference type="PANTHER" id="PTHR22912">
    <property type="entry name" value="DISULFIDE OXIDOREDUCTASE"/>
    <property type="match status" value="1"/>
</dbReference>
<feature type="active site" description="Proton acceptor" evidence="13">
    <location>
        <position position="446"/>
    </location>
</feature>
<dbReference type="InterPro" id="IPR012999">
    <property type="entry name" value="Pyr_OxRdtase_I_AS"/>
</dbReference>
<dbReference type="InterPro" id="IPR023753">
    <property type="entry name" value="FAD/NAD-binding_dom"/>
</dbReference>
<accession>A0A2M8QF98</accession>
<keyword evidence="9 14" id="KW-0520">NAD</keyword>
<dbReference type="PANTHER" id="PTHR22912:SF217">
    <property type="entry name" value="DIHYDROLIPOYL DEHYDROGENASE"/>
    <property type="match status" value="1"/>
</dbReference>
<dbReference type="GO" id="GO:0004148">
    <property type="term" value="F:dihydrolipoyl dehydrogenase (NADH) activity"/>
    <property type="evidence" value="ECO:0007669"/>
    <property type="project" value="UniProtKB-EC"/>
</dbReference>
<keyword evidence="7 14" id="KW-0274">FAD</keyword>
<dbReference type="PIRSF" id="PIRSF000350">
    <property type="entry name" value="Mercury_reductase_MerA"/>
    <property type="match status" value="1"/>
</dbReference>
<dbReference type="FunFam" id="3.30.390.30:FF:000001">
    <property type="entry name" value="Dihydrolipoyl dehydrogenase"/>
    <property type="match status" value="1"/>
</dbReference>
<dbReference type="Gene3D" id="3.30.390.30">
    <property type="match status" value="1"/>
</dbReference>
<feature type="binding site" evidence="14">
    <location>
        <begin position="176"/>
        <end position="183"/>
    </location>
    <ligand>
        <name>NAD(+)</name>
        <dbReference type="ChEBI" id="CHEBI:57540"/>
    </ligand>
</feature>
<evidence type="ECO:0000313" key="20">
    <source>
        <dbReference type="Proteomes" id="UP000230790"/>
    </source>
</evidence>
<dbReference type="SUPFAM" id="SSF51905">
    <property type="entry name" value="FAD/NAD(P)-binding domain"/>
    <property type="match status" value="1"/>
</dbReference>
<dbReference type="SUPFAM" id="SSF55424">
    <property type="entry name" value="FAD/NAD-linked reductases, dimerisation (C-terminal) domain"/>
    <property type="match status" value="1"/>
</dbReference>
<dbReference type="Gene3D" id="3.50.50.60">
    <property type="entry name" value="FAD/NAD(P)-binding domain"/>
    <property type="match status" value="2"/>
</dbReference>
<evidence type="ECO:0000313" key="19">
    <source>
        <dbReference type="EMBL" id="PJF48486.1"/>
    </source>
</evidence>
<evidence type="ECO:0000259" key="17">
    <source>
        <dbReference type="Pfam" id="PF02852"/>
    </source>
</evidence>
<reference evidence="19 20" key="1">
    <citation type="submission" date="2017-11" db="EMBL/GenBank/DDBJ databases">
        <title>Evolution of Phototrophy in the Chloroflexi Phylum Driven by Horizontal Gene Transfer.</title>
        <authorList>
            <person name="Ward L.M."/>
            <person name="Hemp J."/>
            <person name="Shih P.M."/>
            <person name="Mcglynn S.E."/>
            <person name="Fischer W."/>
        </authorList>
    </citation>
    <scope>NUCLEOTIDE SEQUENCE [LARGE SCALE GENOMIC DNA]</scope>
    <source>
        <strain evidence="19">JP3_7</strain>
    </source>
</reference>
<feature type="domain" description="FAD/NAD(P)-binding" evidence="18">
    <location>
        <begin position="2"/>
        <end position="322"/>
    </location>
</feature>
<evidence type="ECO:0000256" key="16">
    <source>
        <dbReference type="RuleBase" id="RU003692"/>
    </source>
</evidence>
<comment type="cofactor">
    <cofactor evidence="14 16">
        <name>FAD</name>
        <dbReference type="ChEBI" id="CHEBI:57692"/>
    </cofactor>
    <text evidence="14 16">Binds 1 FAD per subunit.</text>
</comment>
<evidence type="ECO:0000259" key="18">
    <source>
        <dbReference type="Pfam" id="PF07992"/>
    </source>
</evidence>
<dbReference type="EMBL" id="PGTN01000013">
    <property type="protein sequence ID" value="PJF48486.1"/>
    <property type="molecule type" value="Genomic_DNA"/>
</dbReference>
<keyword evidence="6 16" id="KW-0285">Flavoprotein</keyword>
<evidence type="ECO:0000256" key="7">
    <source>
        <dbReference type="ARBA" id="ARBA00022827"/>
    </source>
</evidence>
<gene>
    <name evidence="19" type="primary">lpdA</name>
    <name evidence="19" type="ORF">CUN48_03225</name>
</gene>
<dbReference type="PRINTS" id="PR00368">
    <property type="entry name" value="FADPNR"/>
</dbReference>
<evidence type="ECO:0000256" key="1">
    <source>
        <dbReference type="ARBA" id="ARBA00004496"/>
    </source>
</evidence>
<evidence type="ECO:0000256" key="10">
    <source>
        <dbReference type="ARBA" id="ARBA00023157"/>
    </source>
</evidence>
<comment type="similarity">
    <text evidence="2 16">Belongs to the class-I pyridine nucleotide-disulfide oxidoreductase family.</text>
</comment>
<keyword evidence="11 16" id="KW-0676">Redox-active center</keyword>
<dbReference type="InterPro" id="IPR036188">
    <property type="entry name" value="FAD/NAD-bd_sf"/>
</dbReference>
<dbReference type="Proteomes" id="UP000230790">
    <property type="component" value="Unassembled WGS sequence"/>
</dbReference>
<dbReference type="InterPro" id="IPR004099">
    <property type="entry name" value="Pyr_nucl-diS_OxRdtase_dimer"/>
</dbReference>
<evidence type="ECO:0000256" key="14">
    <source>
        <dbReference type="PIRSR" id="PIRSR000350-3"/>
    </source>
</evidence>
<feature type="binding site" evidence="14">
    <location>
        <position position="199"/>
    </location>
    <ligand>
        <name>NAD(+)</name>
        <dbReference type="ChEBI" id="CHEBI:57540"/>
    </ligand>
</feature>
<feature type="binding site" evidence="14">
    <location>
        <position position="48"/>
    </location>
    <ligand>
        <name>FAD</name>
        <dbReference type="ChEBI" id="CHEBI:57692"/>
    </ligand>
</feature>
<dbReference type="InterPro" id="IPR050151">
    <property type="entry name" value="Class-I_Pyr_Nuc-Dis_Oxidored"/>
</dbReference>
<dbReference type="PRINTS" id="PR00411">
    <property type="entry name" value="PNDRDTASEI"/>
</dbReference>
<dbReference type="EC" id="1.8.1.4" evidence="3 16"/>
<feature type="binding site" evidence="14">
    <location>
        <position position="307"/>
    </location>
    <ligand>
        <name>FAD</name>
        <dbReference type="ChEBI" id="CHEBI:57692"/>
    </ligand>
</feature>
<sequence length="467" mass="50347">MFDVAVLGAGPGGYVAAIRAAQLGLKVALIERDQLGGICLNWGCIPTKVLLRNAEIVELVKDGEAYGISYENLRVDYARAYKRSREVSNRLVKGVEFLMKKNDIRVFIGEGTLVAPNAILVEHRSEERTITAHHLIIATGAKPLTLPFLKPDGTRVFTYRQLLEVQRAPKSMVVIGSGAIGMEFAYIFHAYGSEVTVLEALPRIMPLEDEEVSAEIARAFNRRGIKTIAGAKVTDAKVGAEGAEVFFETDKGQQSIKSEWVLVAVSVTPNTAGIGLDKVGVKMNQAGYIEVDDHMATNVPSIYAIGDVTGKLRLAHVAQAQGVVAAESIAAKLGKYHGHLPKLDYDAMPRCTYTIPQVASMGLSEAQAKEKGYEVKVSKFPLRANGKSLALNNTEGFVKIVADAKYGEILGVHCIGPDVTELLPEFVLAKNAELTPEEIARAVHAHPTLSESLMEAAEGIGGLPIHI</sequence>
<name>A0A2M8QF98_9CHLR</name>
<dbReference type="NCBIfam" id="TIGR01350">
    <property type="entry name" value="lipoamide_DH"/>
    <property type="match status" value="1"/>
</dbReference>
<keyword evidence="14" id="KW-0547">Nucleotide-binding</keyword>
<dbReference type="Pfam" id="PF07992">
    <property type="entry name" value="Pyr_redox_2"/>
    <property type="match status" value="1"/>
</dbReference>
<dbReference type="GO" id="GO:0005737">
    <property type="term" value="C:cytoplasm"/>
    <property type="evidence" value="ECO:0007669"/>
    <property type="project" value="UniProtKB-SubCell"/>
</dbReference>